<dbReference type="Gene3D" id="1.10.3730.20">
    <property type="match status" value="1"/>
</dbReference>
<dbReference type="InterPro" id="IPR037185">
    <property type="entry name" value="EmrE-like"/>
</dbReference>
<evidence type="ECO:0000256" key="2">
    <source>
        <dbReference type="ARBA" id="ARBA00007362"/>
    </source>
</evidence>
<proteinExistence type="inferred from homology"/>
<dbReference type="PANTHER" id="PTHR32322:SF2">
    <property type="entry name" value="EAMA DOMAIN-CONTAINING PROTEIN"/>
    <property type="match status" value="1"/>
</dbReference>
<accession>A0ABV9KHH7</accession>
<feature type="transmembrane region" description="Helical" evidence="6">
    <location>
        <begin position="121"/>
        <end position="141"/>
    </location>
</feature>
<feature type="transmembrane region" description="Helical" evidence="6">
    <location>
        <begin position="33"/>
        <end position="53"/>
    </location>
</feature>
<evidence type="ECO:0000256" key="6">
    <source>
        <dbReference type="SAM" id="Phobius"/>
    </source>
</evidence>
<evidence type="ECO:0000313" key="9">
    <source>
        <dbReference type="Proteomes" id="UP001595973"/>
    </source>
</evidence>
<keyword evidence="4 6" id="KW-1133">Transmembrane helix</keyword>
<comment type="subcellular location">
    <subcellularLocation>
        <location evidence="1">Membrane</location>
        <topology evidence="1">Multi-pass membrane protein</topology>
    </subcellularLocation>
</comment>
<feature type="transmembrane region" description="Helical" evidence="6">
    <location>
        <begin position="92"/>
        <end position="114"/>
    </location>
</feature>
<evidence type="ECO:0000259" key="7">
    <source>
        <dbReference type="Pfam" id="PF00892"/>
    </source>
</evidence>
<dbReference type="PANTHER" id="PTHR32322">
    <property type="entry name" value="INNER MEMBRANE TRANSPORTER"/>
    <property type="match status" value="1"/>
</dbReference>
<name>A0ABV9KHH7_9RHOB</name>
<feature type="domain" description="EamA" evidence="7">
    <location>
        <begin position="149"/>
        <end position="281"/>
    </location>
</feature>
<feature type="transmembrane region" description="Helical" evidence="6">
    <location>
        <begin position="179"/>
        <end position="198"/>
    </location>
</feature>
<evidence type="ECO:0000256" key="3">
    <source>
        <dbReference type="ARBA" id="ARBA00022692"/>
    </source>
</evidence>
<feature type="domain" description="EamA" evidence="7">
    <location>
        <begin position="4"/>
        <end position="137"/>
    </location>
</feature>
<protein>
    <submittedName>
        <fullName evidence="8">DMT family transporter</fullName>
    </submittedName>
</protein>
<keyword evidence="5 6" id="KW-0472">Membrane</keyword>
<gene>
    <name evidence="8" type="ORF">ACFO5X_12545</name>
</gene>
<keyword evidence="3 6" id="KW-0812">Transmembrane</keyword>
<dbReference type="Proteomes" id="UP001595973">
    <property type="component" value="Unassembled WGS sequence"/>
</dbReference>
<dbReference type="InterPro" id="IPR000620">
    <property type="entry name" value="EamA_dom"/>
</dbReference>
<evidence type="ECO:0000313" key="8">
    <source>
        <dbReference type="EMBL" id="MFC4669386.1"/>
    </source>
</evidence>
<sequence>MDLRAILMGLAFALMWSSAFTSARIIVVDASPLFSLAARFLISGLLGVTIARFMGQSWRLTRKQWFATILFGVCQNALYLGLNFVAMQTVEAGLASIIASTMPLLVALAGWLLLGEKLRPLGIAGLLAGVAGVWLIMSSRLGAGVDLHGVMLCGIGVLALTFATLAVRGATSGGNFMMIVGLQMFVGAAVLFVAALAFEDIRVHPTLSLALAFAYTTLVPGLAATFLWFLLLDRIGPTRAATFHFLNPVFGVSIAAVLLGEKLGARDVLGVLIVTAGIFAVQFSRQRPVKARVGAP</sequence>
<feature type="transmembrane region" description="Helical" evidence="6">
    <location>
        <begin position="210"/>
        <end position="231"/>
    </location>
</feature>
<evidence type="ECO:0000256" key="1">
    <source>
        <dbReference type="ARBA" id="ARBA00004141"/>
    </source>
</evidence>
<dbReference type="InterPro" id="IPR050638">
    <property type="entry name" value="AA-Vitamin_Transporters"/>
</dbReference>
<organism evidence="8 9">
    <name type="scientific">Seohaeicola nanhaiensis</name>
    <dbReference type="NCBI Taxonomy" id="1387282"/>
    <lineage>
        <taxon>Bacteria</taxon>
        <taxon>Pseudomonadati</taxon>
        <taxon>Pseudomonadota</taxon>
        <taxon>Alphaproteobacteria</taxon>
        <taxon>Rhodobacterales</taxon>
        <taxon>Roseobacteraceae</taxon>
        <taxon>Seohaeicola</taxon>
    </lineage>
</organism>
<comment type="caution">
    <text evidence="8">The sequence shown here is derived from an EMBL/GenBank/DDBJ whole genome shotgun (WGS) entry which is preliminary data.</text>
</comment>
<dbReference type="EMBL" id="JBHSGI010000009">
    <property type="protein sequence ID" value="MFC4669386.1"/>
    <property type="molecule type" value="Genomic_DNA"/>
</dbReference>
<evidence type="ECO:0000256" key="4">
    <source>
        <dbReference type="ARBA" id="ARBA00022989"/>
    </source>
</evidence>
<reference evidence="9" key="1">
    <citation type="journal article" date="2019" name="Int. J. Syst. Evol. Microbiol.">
        <title>The Global Catalogue of Microorganisms (GCM) 10K type strain sequencing project: providing services to taxonomists for standard genome sequencing and annotation.</title>
        <authorList>
            <consortium name="The Broad Institute Genomics Platform"/>
            <consortium name="The Broad Institute Genome Sequencing Center for Infectious Disease"/>
            <person name="Wu L."/>
            <person name="Ma J."/>
        </authorList>
    </citation>
    <scope>NUCLEOTIDE SEQUENCE [LARGE SCALE GENOMIC DNA]</scope>
    <source>
        <strain evidence="9">CGMCC 4.7283</strain>
    </source>
</reference>
<evidence type="ECO:0000256" key="5">
    <source>
        <dbReference type="ARBA" id="ARBA00023136"/>
    </source>
</evidence>
<feature type="transmembrane region" description="Helical" evidence="6">
    <location>
        <begin position="265"/>
        <end position="283"/>
    </location>
</feature>
<dbReference type="Pfam" id="PF00892">
    <property type="entry name" value="EamA"/>
    <property type="match status" value="2"/>
</dbReference>
<feature type="transmembrane region" description="Helical" evidence="6">
    <location>
        <begin position="65"/>
        <end position="86"/>
    </location>
</feature>
<comment type="similarity">
    <text evidence="2">Belongs to the EamA transporter family.</text>
</comment>
<feature type="transmembrane region" description="Helical" evidence="6">
    <location>
        <begin position="147"/>
        <end position="167"/>
    </location>
</feature>
<feature type="transmembrane region" description="Helical" evidence="6">
    <location>
        <begin position="243"/>
        <end position="259"/>
    </location>
</feature>
<dbReference type="SUPFAM" id="SSF103481">
    <property type="entry name" value="Multidrug resistance efflux transporter EmrE"/>
    <property type="match status" value="2"/>
</dbReference>
<dbReference type="RefSeq" id="WP_380717806.1">
    <property type="nucleotide sequence ID" value="NZ_JBHSGI010000009.1"/>
</dbReference>
<keyword evidence="9" id="KW-1185">Reference proteome</keyword>